<protein>
    <submittedName>
        <fullName evidence="13">Uncharacterized protein</fullName>
    </submittedName>
</protein>
<dbReference type="PROSITE" id="PS00134">
    <property type="entry name" value="TRYPSIN_HIS"/>
    <property type="match status" value="1"/>
</dbReference>
<feature type="signal peptide" evidence="10">
    <location>
        <begin position="1"/>
        <end position="18"/>
    </location>
</feature>
<dbReference type="InterPro" id="IPR043504">
    <property type="entry name" value="Peptidase_S1_PA_chymotrypsin"/>
</dbReference>
<evidence type="ECO:0000256" key="9">
    <source>
        <dbReference type="PROSITE-ProRule" id="PRU00302"/>
    </source>
</evidence>
<feature type="domain" description="Sushi" evidence="12">
    <location>
        <begin position="552"/>
        <end position="614"/>
    </location>
</feature>
<feature type="domain" description="Sushi" evidence="12">
    <location>
        <begin position="79"/>
        <end position="144"/>
    </location>
</feature>
<name>A0A8S4QA01_OWEFU</name>
<dbReference type="Gene3D" id="2.40.10.10">
    <property type="entry name" value="Trypsin-like serine proteases"/>
    <property type="match status" value="1"/>
</dbReference>
<accession>A0A8S4QA01</accession>
<dbReference type="GO" id="GO:0004252">
    <property type="term" value="F:serine-type endopeptidase activity"/>
    <property type="evidence" value="ECO:0007669"/>
    <property type="project" value="InterPro"/>
</dbReference>
<feature type="domain" description="Sushi" evidence="12">
    <location>
        <begin position="152"/>
        <end position="213"/>
    </location>
</feature>
<dbReference type="FunFam" id="2.40.10.10:FF:000003">
    <property type="entry name" value="Transmembrane serine protease 3"/>
    <property type="match status" value="1"/>
</dbReference>
<feature type="domain" description="Sushi" evidence="12">
    <location>
        <begin position="410"/>
        <end position="485"/>
    </location>
</feature>
<evidence type="ECO:0000256" key="8">
    <source>
        <dbReference type="ARBA" id="ARBA00023180"/>
    </source>
</evidence>
<feature type="disulfide bond" evidence="9">
    <location>
        <begin position="520"/>
        <end position="547"/>
    </location>
</feature>
<keyword evidence="5" id="KW-0378">Hydrolase</keyword>
<dbReference type="AlphaFoldDB" id="A0A8S4QA01"/>
<evidence type="ECO:0000256" key="2">
    <source>
        <dbReference type="ARBA" id="ARBA00022670"/>
    </source>
</evidence>
<keyword evidence="7 9" id="KW-1015">Disulfide bond</keyword>
<dbReference type="PROSITE" id="PS50240">
    <property type="entry name" value="TRYPSIN_DOM"/>
    <property type="match status" value="1"/>
</dbReference>
<feature type="domain" description="Sushi" evidence="12">
    <location>
        <begin position="344"/>
        <end position="407"/>
    </location>
</feature>
<keyword evidence="2" id="KW-0645">Protease</keyword>
<evidence type="ECO:0000313" key="14">
    <source>
        <dbReference type="Proteomes" id="UP000749559"/>
    </source>
</evidence>
<proteinExistence type="predicted"/>
<feature type="domain" description="Sushi" evidence="12">
    <location>
        <begin position="216"/>
        <end position="278"/>
    </location>
</feature>
<feature type="domain" description="Peptidase S1" evidence="11">
    <location>
        <begin position="859"/>
        <end position="1108"/>
    </location>
</feature>
<dbReference type="PANTHER" id="PTHR46393:SF7">
    <property type="entry name" value="COMPLEMENT C2"/>
    <property type="match status" value="1"/>
</dbReference>
<dbReference type="InterPro" id="IPR018114">
    <property type="entry name" value="TRYPSIN_HIS"/>
</dbReference>
<feature type="disulfide bond" evidence="9">
    <location>
        <begin position="646"/>
        <end position="673"/>
    </location>
</feature>
<feature type="domain" description="Sushi" evidence="12">
    <location>
        <begin position="615"/>
        <end position="675"/>
    </location>
</feature>
<feature type="disulfide bond" evidence="9">
    <location>
        <begin position="585"/>
        <end position="612"/>
    </location>
</feature>
<feature type="disulfide bond" evidence="9">
    <location>
        <begin position="249"/>
        <end position="276"/>
    </location>
</feature>
<dbReference type="Pfam" id="PF00089">
    <property type="entry name" value="Trypsin"/>
    <property type="match status" value="1"/>
</dbReference>
<dbReference type="CDD" id="cd00033">
    <property type="entry name" value="CCP"/>
    <property type="match status" value="10"/>
</dbReference>
<dbReference type="InterPro" id="IPR001314">
    <property type="entry name" value="Peptidase_S1A"/>
</dbReference>
<dbReference type="GO" id="GO:0006508">
    <property type="term" value="P:proteolysis"/>
    <property type="evidence" value="ECO:0007669"/>
    <property type="project" value="UniProtKB-KW"/>
</dbReference>
<dbReference type="InterPro" id="IPR009003">
    <property type="entry name" value="Peptidase_S1_PA"/>
</dbReference>
<evidence type="ECO:0000256" key="7">
    <source>
        <dbReference type="ARBA" id="ARBA00023157"/>
    </source>
</evidence>
<keyword evidence="4" id="KW-0677">Repeat</keyword>
<gene>
    <name evidence="13" type="ORF">OFUS_LOCUS26672</name>
</gene>
<dbReference type="InterPro" id="IPR035976">
    <property type="entry name" value="Sushi/SCR/CCP_sf"/>
</dbReference>
<keyword evidence="3 10" id="KW-0732">Signal</keyword>
<feature type="disulfide bond" evidence="9">
    <location>
        <begin position="774"/>
        <end position="801"/>
    </location>
</feature>
<evidence type="ECO:0000256" key="10">
    <source>
        <dbReference type="SAM" id="SignalP"/>
    </source>
</evidence>
<comment type="caution">
    <text evidence="9">Lacks conserved residue(s) required for the propagation of feature annotation.</text>
</comment>
<dbReference type="InterPro" id="IPR000436">
    <property type="entry name" value="Sushi_SCR_CCP_dom"/>
</dbReference>
<sequence length="1125" mass="124379">MMIYLAFLICLGSRVVISENTTADGCAGELSLNDGSVSVKCINFTTSCIATFKCLPCYTIQGPAHIACIDGVWVSQNSSHCRRKENWCQILQVPANAQISSSHNACGDTVVVSCLKGYSPVNLYRHTCKSNRLWSGKVVAECKKLSNRNNTVQCPDISQPLKTVYLRGGSINNNRVGDIILFGCLRGLSPTSSLKLTCLADGTWNNQLPFCERSNVTCPDIKISNTSKLQIVDGNPKNNAHNNFVKFGCDSGYNIEGKHRLLCLQDGSWNHPIPECTERPVCQDLVVLDRYVYVRPGYGLSANRDGDSVLFGCALGYHSNDPMKLSCNEGTWSSPVPRCTLIVVSCPNLAILDPYLLIVAGQPFDNGNRDSIEFMCKKGFIMMGENVLFCTPDGFWSGGGIVPTCVEASNMCTNITLPEHAIILEGQLMNNTDGDRIGFSCEESYAMNGNPNISCVEQHLMTIHGSHMNLDSGVVWDQPVPECLAANTGDCPDLVMPRYGKIVHGKLVGNRIGDIVSITCLPKYFRWGVKRRVCLEDGTWSKELPICLKYTTPCPHIILPDDSKLVVLKGKLIGNMVNDRVIFDCENGFTIEGIPLLTCLRNITWSYILPTCKLSMCLGSPTSIAHGDIIGLNSRYNIGDSVEYKCNFCYQLIGERIYRCIQGGWNPFNPPSCSRYICQLKDMLLVENGRVLNFLSGGQSSLACGDSLIYVCEAGFILQGDAVVDCDDRGRWSSQKPICLRNATCQDIPRTIPNGKARRVQDRYIEGSIVEYVCHQCYKLSGASTLRCQANQTWDSKVPICSKIRCTDINSLWLPVERVGRSTSSTLYKKVVMKCDFPLTCMIPVVISGCGIPAISSRILGGKEAKPHSWPWAVAMLHDGEIQCGGSIIHPKWILTAAHCVKGLHWGFVVYNFDDPNKWTILLGKHDLANKVENNTMKARVLEIILHENYDYSSFENDIALFKIGASVNYTDTISPICLPYKDILKRNVGKISKTYNCTAIGWGRISMTSAHSNKLRQVTMPTIRHSVCNRDDWYAGQIKKTMFCAGKKDGSVDTCQGDSGGGYSCSYKGHWMLTGLTSWGRGCGREMSPGVYTKLTYYYTWIISTMIAGSPKKTMNNNTKHQSN</sequence>
<feature type="disulfide bond" evidence="9">
    <location>
        <begin position="745"/>
        <end position="788"/>
    </location>
</feature>
<feature type="disulfide bond" evidence="9">
    <location>
        <begin position="184"/>
        <end position="211"/>
    </location>
</feature>
<dbReference type="PRINTS" id="PR00722">
    <property type="entry name" value="CHYMOTRYPSIN"/>
</dbReference>
<dbReference type="EMBL" id="CAIIXF020000227">
    <property type="protein sequence ID" value="CAH1803043.1"/>
    <property type="molecule type" value="Genomic_DNA"/>
</dbReference>
<dbReference type="SMART" id="SM00032">
    <property type="entry name" value="CCP"/>
    <property type="match status" value="12"/>
</dbReference>
<feature type="chain" id="PRO_5035784485" evidence="10">
    <location>
        <begin position="19"/>
        <end position="1125"/>
    </location>
</feature>
<dbReference type="Pfam" id="PF00084">
    <property type="entry name" value="Sushi"/>
    <property type="match status" value="11"/>
</dbReference>
<feature type="disulfide bond" evidence="9">
    <location>
        <begin position="712"/>
        <end position="739"/>
    </location>
</feature>
<dbReference type="InterPro" id="IPR001254">
    <property type="entry name" value="Trypsin_dom"/>
</dbReference>
<evidence type="ECO:0000256" key="4">
    <source>
        <dbReference type="ARBA" id="ARBA00022737"/>
    </source>
</evidence>
<feature type="disulfide bond" evidence="9">
    <location>
        <begin position="617"/>
        <end position="660"/>
    </location>
</feature>
<evidence type="ECO:0000256" key="3">
    <source>
        <dbReference type="ARBA" id="ARBA00022729"/>
    </source>
</evidence>
<reference evidence="13" key="1">
    <citation type="submission" date="2022-03" db="EMBL/GenBank/DDBJ databases">
        <authorList>
            <person name="Martin C."/>
        </authorList>
    </citation>
    <scope>NUCLEOTIDE SEQUENCE</scope>
</reference>
<dbReference type="SUPFAM" id="SSF57535">
    <property type="entry name" value="Complement control module/SCR domain"/>
    <property type="match status" value="11"/>
</dbReference>
<evidence type="ECO:0000313" key="13">
    <source>
        <dbReference type="EMBL" id="CAH1803043.1"/>
    </source>
</evidence>
<keyword evidence="8" id="KW-0325">Glycoprotein</keyword>
<feature type="disulfide bond" evidence="9">
    <location>
        <begin position="491"/>
        <end position="534"/>
    </location>
</feature>
<evidence type="ECO:0000259" key="12">
    <source>
        <dbReference type="PROSITE" id="PS50923"/>
    </source>
</evidence>
<feature type="domain" description="Sushi" evidence="12">
    <location>
        <begin position="743"/>
        <end position="803"/>
    </location>
</feature>
<feature type="domain" description="Sushi" evidence="12">
    <location>
        <begin position="676"/>
        <end position="741"/>
    </location>
</feature>
<dbReference type="PANTHER" id="PTHR46393">
    <property type="entry name" value="SUSHI DOMAIN-CONTAINING PROTEIN"/>
    <property type="match status" value="1"/>
</dbReference>
<dbReference type="CDD" id="cd00190">
    <property type="entry name" value="Tryp_SPc"/>
    <property type="match status" value="1"/>
</dbReference>
<keyword evidence="1 9" id="KW-0768">Sushi</keyword>
<feature type="domain" description="Sushi" evidence="12">
    <location>
        <begin position="489"/>
        <end position="549"/>
    </location>
</feature>
<evidence type="ECO:0000256" key="6">
    <source>
        <dbReference type="ARBA" id="ARBA00022825"/>
    </source>
</evidence>
<dbReference type="SMART" id="SM00020">
    <property type="entry name" value="Tryp_SPc"/>
    <property type="match status" value="1"/>
</dbReference>
<organism evidence="13 14">
    <name type="scientific">Owenia fusiformis</name>
    <name type="common">Polychaete worm</name>
    <dbReference type="NCBI Taxonomy" id="6347"/>
    <lineage>
        <taxon>Eukaryota</taxon>
        <taxon>Metazoa</taxon>
        <taxon>Spiralia</taxon>
        <taxon>Lophotrochozoa</taxon>
        <taxon>Annelida</taxon>
        <taxon>Polychaeta</taxon>
        <taxon>Sedentaria</taxon>
        <taxon>Canalipalpata</taxon>
        <taxon>Sabellida</taxon>
        <taxon>Oweniida</taxon>
        <taxon>Oweniidae</taxon>
        <taxon>Owenia</taxon>
    </lineage>
</organism>
<dbReference type="OrthoDB" id="6127264at2759"/>
<dbReference type="Gene3D" id="2.10.70.10">
    <property type="entry name" value="Complement Module, domain 1"/>
    <property type="match status" value="11"/>
</dbReference>
<dbReference type="Proteomes" id="UP000749559">
    <property type="component" value="Unassembled WGS sequence"/>
</dbReference>
<dbReference type="SUPFAM" id="SSF50494">
    <property type="entry name" value="Trypsin-like serine proteases"/>
    <property type="match status" value="1"/>
</dbReference>
<comment type="caution">
    <text evidence="13">The sequence shown here is derived from an EMBL/GenBank/DDBJ whole genome shotgun (WGS) entry which is preliminary data.</text>
</comment>
<evidence type="ECO:0000259" key="11">
    <source>
        <dbReference type="PROSITE" id="PS50240"/>
    </source>
</evidence>
<keyword evidence="6" id="KW-0720">Serine protease</keyword>
<evidence type="ECO:0000256" key="5">
    <source>
        <dbReference type="ARBA" id="ARBA00022801"/>
    </source>
</evidence>
<dbReference type="PROSITE" id="PS50923">
    <property type="entry name" value="SUSHI"/>
    <property type="match status" value="10"/>
</dbReference>
<keyword evidence="14" id="KW-1185">Reference proteome</keyword>
<evidence type="ECO:0000256" key="1">
    <source>
        <dbReference type="ARBA" id="ARBA00022659"/>
    </source>
</evidence>
<feature type="disulfide bond" evidence="9">
    <location>
        <begin position="412"/>
        <end position="455"/>
    </location>
</feature>